<dbReference type="AlphaFoldDB" id="M5BXE8"/>
<accession>M5BXE8</accession>
<dbReference type="InterPro" id="IPR000477">
    <property type="entry name" value="RT_dom"/>
</dbReference>
<evidence type="ECO:0000313" key="3">
    <source>
        <dbReference type="Proteomes" id="UP000012065"/>
    </source>
</evidence>
<dbReference type="CDD" id="cd01647">
    <property type="entry name" value="RT_LTR"/>
    <property type="match status" value="1"/>
</dbReference>
<organism evidence="2 3">
    <name type="scientific">Thanatephorus cucumeris (strain AG1-IB / isolate 7/3/14)</name>
    <name type="common">Lettuce bottom rot fungus</name>
    <name type="synonym">Rhizoctonia solani</name>
    <dbReference type="NCBI Taxonomy" id="1108050"/>
    <lineage>
        <taxon>Eukaryota</taxon>
        <taxon>Fungi</taxon>
        <taxon>Dikarya</taxon>
        <taxon>Basidiomycota</taxon>
        <taxon>Agaricomycotina</taxon>
        <taxon>Agaricomycetes</taxon>
        <taxon>Cantharellales</taxon>
        <taxon>Ceratobasidiaceae</taxon>
        <taxon>Rhizoctonia</taxon>
        <taxon>Rhizoctonia solani AG-1</taxon>
    </lineage>
</organism>
<dbReference type="Gene3D" id="3.30.70.270">
    <property type="match status" value="1"/>
</dbReference>
<dbReference type="InterPro" id="IPR053134">
    <property type="entry name" value="RNA-dir_DNA_polymerase"/>
</dbReference>
<dbReference type="Proteomes" id="UP000012065">
    <property type="component" value="Unassembled WGS sequence"/>
</dbReference>
<name>M5BXE8_THACB</name>
<dbReference type="Gene3D" id="3.10.10.10">
    <property type="entry name" value="HIV Type 1 Reverse Transcriptase, subunit A, domain 1"/>
    <property type="match status" value="1"/>
</dbReference>
<proteinExistence type="predicted"/>
<gene>
    <name evidence="2" type="ORF">BN14_06370</name>
</gene>
<dbReference type="EMBL" id="CAOJ01009639">
    <property type="protein sequence ID" value="CCO32313.1"/>
    <property type="molecule type" value="Genomic_DNA"/>
</dbReference>
<keyword evidence="2" id="KW-0378">Hydrolase</keyword>
<feature type="domain" description="Reverse transcriptase" evidence="1">
    <location>
        <begin position="35"/>
        <end position="146"/>
    </location>
</feature>
<protein>
    <submittedName>
        <fullName evidence="2">Rhizoctonia solani AG1-IB WGS project CAOJ00000000 data, isolate 7/3/14, contig 14043</fullName>
        <ecNumber evidence="2">3.1.26.4</ecNumber>
    </submittedName>
</protein>
<dbReference type="HOGENOM" id="CLU_000384_42_10_1"/>
<comment type="caution">
    <text evidence="2">The sequence shown here is derived from an EMBL/GenBank/DDBJ whole genome shotgun (WGS) entry which is preliminary data.</text>
</comment>
<evidence type="ECO:0000259" key="1">
    <source>
        <dbReference type="Pfam" id="PF00078"/>
    </source>
</evidence>
<dbReference type="GO" id="GO:0004523">
    <property type="term" value="F:RNA-DNA hybrid ribonuclease activity"/>
    <property type="evidence" value="ECO:0007669"/>
    <property type="project" value="UniProtKB-EC"/>
</dbReference>
<dbReference type="InterPro" id="IPR043128">
    <property type="entry name" value="Rev_trsase/Diguanyl_cyclase"/>
</dbReference>
<dbReference type="Pfam" id="PF00078">
    <property type="entry name" value="RVT_1"/>
    <property type="match status" value="1"/>
</dbReference>
<dbReference type="PANTHER" id="PTHR24559">
    <property type="entry name" value="TRANSPOSON TY3-I GAG-POL POLYPROTEIN"/>
    <property type="match status" value="1"/>
</dbReference>
<evidence type="ECO:0000313" key="2">
    <source>
        <dbReference type="EMBL" id="CCO32313.1"/>
    </source>
</evidence>
<dbReference type="SUPFAM" id="SSF56672">
    <property type="entry name" value="DNA/RNA polymerases"/>
    <property type="match status" value="1"/>
</dbReference>
<sequence length="170" mass="19298">MDSELAAGNTCPSTSPVGAPVMLVKKADGMFCLLVCYCCLNAMTIKNWYALPRQDELIEKLSHAKIFTKLDLHNGYNNIRIQEGNKWKAAFRTKYGRFEPTVMHVRLSNMPVVFQRFMNRMFSDLLDLTVIEYLYNILIFSNSERGACAACHRSLILLAEAQPVLPPFLS</sequence>
<dbReference type="InterPro" id="IPR043502">
    <property type="entry name" value="DNA/RNA_pol_sf"/>
</dbReference>
<dbReference type="PANTHER" id="PTHR24559:SF444">
    <property type="entry name" value="REVERSE TRANSCRIPTASE DOMAIN-CONTAINING PROTEIN"/>
    <property type="match status" value="1"/>
</dbReference>
<reference evidence="2 3" key="1">
    <citation type="journal article" date="2013" name="J. Biotechnol.">
        <title>Establishment and interpretation of the genome sequence of the phytopathogenic fungus Rhizoctonia solani AG1-IB isolate 7/3/14.</title>
        <authorList>
            <person name="Wibberg D.W."/>
            <person name="Jelonek L.J."/>
            <person name="Rupp O.R."/>
            <person name="Hennig M.H."/>
            <person name="Eikmeyer F.E."/>
            <person name="Goesmann A.G."/>
            <person name="Hartmann A.H."/>
            <person name="Borriss R.B."/>
            <person name="Grosch R.G."/>
            <person name="Puehler A.P."/>
            <person name="Schlueter A.S."/>
        </authorList>
    </citation>
    <scope>NUCLEOTIDE SEQUENCE [LARGE SCALE GENOMIC DNA]</scope>
    <source>
        <strain evidence="3">AG1-IB / isolate 7/3/14</strain>
    </source>
</reference>
<dbReference type="EC" id="3.1.26.4" evidence="2"/>